<dbReference type="InterPro" id="IPR051141">
    <property type="entry name" value="UPF0339_domain"/>
</dbReference>
<accession>A0ABW1LM97</accession>
<dbReference type="Gene3D" id="3.30.160.160">
    <property type="entry name" value="YegP-like"/>
    <property type="match status" value="1"/>
</dbReference>
<protein>
    <submittedName>
        <fullName evidence="2">YegP family protein</fullName>
    </submittedName>
</protein>
<evidence type="ECO:0000313" key="2">
    <source>
        <dbReference type="EMBL" id="MFC6044833.1"/>
    </source>
</evidence>
<dbReference type="InterPro" id="IPR036913">
    <property type="entry name" value="YegP-like_sf"/>
</dbReference>
<comment type="caution">
    <text evidence="2">The sequence shown here is derived from an EMBL/GenBank/DDBJ whole genome shotgun (WGS) entry which is preliminary data.</text>
</comment>
<keyword evidence="3" id="KW-1185">Reference proteome</keyword>
<gene>
    <name evidence="2" type="ORF">ACFPYL_17215</name>
</gene>
<organism evidence="2 3">
    <name type="scientific">Nocardioides hankookensis</name>
    <dbReference type="NCBI Taxonomy" id="443157"/>
    <lineage>
        <taxon>Bacteria</taxon>
        <taxon>Bacillati</taxon>
        <taxon>Actinomycetota</taxon>
        <taxon>Actinomycetes</taxon>
        <taxon>Propionibacteriales</taxon>
        <taxon>Nocardioidaceae</taxon>
        <taxon>Nocardioides</taxon>
    </lineage>
</organism>
<reference evidence="3" key="1">
    <citation type="journal article" date="2019" name="Int. J. Syst. Evol. Microbiol.">
        <title>The Global Catalogue of Microorganisms (GCM) 10K type strain sequencing project: providing services to taxonomists for standard genome sequencing and annotation.</title>
        <authorList>
            <consortium name="The Broad Institute Genomics Platform"/>
            <consortium name="The Broad Institute Genome Sequencing Center for Infectious Disease"/>
            <person name="Wu L."/>
            <person name="Ma J."/>
        </authorList>
    </citation>
    <scope>NUCLEOTIDE SEQUENCE [LARGE SCALE GENOMIC DNA]</scope>
    <source>
        <strain evidence="3">CCUG 54522</strain>
    </source>
</reference>
<dbReference type="RefSeq" id="WP_379156940.1">
    <property type="nucleotide sequence ID" value="NZ_JBHSRJ010000006.1"/>
</dbReference>
<name>A0ABW1LM97_9ACTN</name>
<feature type="domain" description="DUF1508" evidence="1">
    <location>
        <begin position="10"/>
        <end position="57"/>
    </location>
</feature>
<dbReference type="EMBL" id="JBHSRJ010000006">
    <property type="protein sequence ID" value="MFC6044833.1"/>
    <property type="molecule type" value="Genomic_DNA"/>
</dbReference>
<dbReference type="PANTHER" id="PTHR40606">
    <property type="match status" value="1"/>
</dbReference>
<dbReference type="InterPro" id="IPR010879">
    <property type="entry name" value="DUF1508"/>
</dbReference>
<evidence type="ECO:0000259" key="1">
    <source>
        <dbReference type="Pfam" id="PF07411"/>
    </source>
</evidence>
<dbReference type="PANTHER" id="PTHR40606:SF1">
    <property type="entry name" value="UPF0339 PROTEIN YEGP"/>
    <property type="match status" value="1"/>
</dbReference>
<sequence length="59" mass="6356">MAAQFEIYKDAASKFRFRLKAANGEIVAQSEAYESKDGAKDGTDAVKRAAAEATVEDLT</sequence>
<evidence type="ECO:0000313" key="3">
    <source>
        <dbReference type="Proteomes" id="UP001596135"/>
    </source>
</evidence>
<dbReference type="Pfam" id="PF07411">
    <property type="entry name" value="DUF1508"/>
    <property type="match status" value="1"/>
</dbReference>
<proteinExistence type="predicted"/>
<dbReference type="Proteomes" id="UP001596135">
    <property type="component" value="Unassembled WGS sequence"/>
</dbReference>
<dbReference type="SUPFAM" id="SSF160113">
    <property type="entry name" value="YegP-like"/>
    <property type="match status" value="1"/>
</dbReference>